<keyword evidence="2" id="KW-1185">Reference proteome</keyword>
<dbReference type="SMART" id="SM00248">
    <property type="entry name" value="ANK"/>
    <property type="match status" value="4"/>
</dbReference>
<reference evidence="1 2" key="1">
    <citation type="journal article" date="2024" name="Plant J.">
        <title>Genome sequences and population genomics reveal climatic adaptation and genomic divergence between two closely related sweetgum species.</title>
        <authorList>
            <person name="Xu W.Q."/>
            <person name="Ren C.Q."/>
            <person name="Zhang X.Y."/>
            <person name="Comes H.P."/>
            <person name="Liu X.H."/>
            <person name="Li Y.G."/>
            <person name="Kettle C.J."/>
            <person name="Jalonen R."/>
            <person name="Gaisberger H."/>
            <person name="Ma Y.Z."/>
            <person name="Qiu Y.X."/>
        </authorList>
    </citation>
    <scope>NUCLEOTIDE SEQUENCE [LARGE SCALE GENOMIC DNA]</scope>
    <source>
        <strain evidence="1">Hangzhou</strain>
    </source>
</reference>
<gene>
    <name evidence="1" type="ORF">L1049_015402</name>
</gene>
<evidence type="ECO:0000313" key="2">
    <source>
        <dbReference type="Proteomes" id="UP001415857"/>
    </source>
</evidence>
<dbReference type="SUPFAM" id="SSF48403">
    <property type="entry name" value="Ankyrin repeat"/>
    <property type="match status" value="1"/>
</dbReference>
<dbReference type="Pfam" id="PF12796">
    <property type="entry name" value="Ank_2"/>
    <property type="match status" value="1"/>
</dbReference>
<dbReference type="AlphaFoldDB" id="A0AAP0RYT3"/>
<dbReference type="Proteomes" id="UP001415857">
    <property type="component" value="Unassembled WGS sequence"/>
</dbReference>
<protein>
    <submittedName>
        <fullName evidence="1">Uncharacterized protein</fullName>
    </submittedName>
</protein>
<dbReference type="PANTHER" id="PTHR24121">
    <property type="entry name" value="NO MECHANORECEPTOR POTENTIAL C, ISOFORM D-RELATED"/>
    <property type="match status" value="1"/>
</dbReference>
<accession>A0AAP0RYT3</accession>
<dbReference type="EMBL" id="JBBPBK010000004">
    <property type="protein sequence ID" value="KAK9286994.1"/>
    <property type="molecule type" value="Genomic_DNA"/>
</dbReference>
<proteinExistence type="predicted"/>
<dbReference type="PANTHER" id="PTHR24121:SF15">
    <property type="entry name" value="ANKYRIN REPEAT PROTEIN"/>
    <property type="match status" value="1"/>
</dbReference>
<dbReference type="InterPro" id="IPR002110">
    <property type="entry name" value="Ankyrin_rpt"/>
</dbReference>
<name>A0AAP0RYT3_LIQFO</name>
<sequence>MKRNWGEVLDICSLDSKVHASKITRSGDTILHIAVADNQEDIVGQLAGFSGNKEALKIGNEQGNTPLHVAASMGSVRMCECIANVDPKLVGARNQDGETPFFLTALHGKKDAFLCLHGKCSDGEGESYSRRVNNGDTILHCAIAGDYFDLGYQIIRLYKFLVNYVNKQGFTPLHLLATKPSAFRSGSHLSFNRIIYHCIFVDELREETSLKTSEDEKIPYCLDTSKYPVNYHGCIDFIQLLWNMIRGD</sequence>
<evidence type="ECO:0000313" key="1">
    <source>
        <dbReference type="EMBL" id="KAK9286994.1"/>
    </source>
</evidence>
<dbReference type="InterPro" id="IPR036770">
    <property type="entry name" value="Ankyrin_rpt-contain_sf"/>
</dbReference>
<organism evidence="1 2">
    <name type="scientific">Liquidambar formosana</name>
    <name type="common">Formosan gum</name>
    <dbReference type="NCBI Taxonomy" id="63359"/>
    <lineage>
        <taxon>Eukaryota</taxon>
        <taxon>Viridiplantae</taxon>
        <taxon>Streptophyta</taxon>
        <taxon>Embryophyta</taxon>
        <taxon>Tracheophyta</taxon>
        <taxon>Spermatophyta</taxon>
        <taxon>Magnoliopsida</taxon>
        <taxon>eudicotyledons</taxon>
        <taxon>Gunneridae</taxon>
        <taxon>Pentapetalae</taxon>
        <taxon>Saxifragales</taxon>
        <taxon>Altingiaceae</taxon>
        <taxon>Liquidambar</taxon>
    </lineage>
</organism>
<comment type="caution">
    <text evidence="1">The sequence shown here is derived from an EMBL/GenBank/DDBJ whole genome shotgun (WGS) entry which is preliminary data.</text>
</comment>
<dbReference type="Gene3D" id="1.25.40.20">
    <property type="entry name" value="Ankyrin repeat-containing domain"/>
    <property type="match status" value="1"/>
</dbReference>